<keyword evidence="1" id="KW-0805">Transcription regulation</keyword>
<reference evidence="5 6" key="1">
    <citation type="submission" date="2018-02" db="EMBL/GenBank/DDBJ databases">
        <title>Corynebacterium alimpuense sp. nov., a marine obligate actinomycete isolated from sediments of Valparaiso bay, Chile.</title>
        <authorList>
            <person name="Claverias F."/>
            <person name="Gonzales-Siles L."/>
            <person name="Salva-Serra F."/>
            <person name="Inganaes E."/>
            <person name="Molin K."/>
            <person name="Cumsille A."/>
            <person name="Undabarrena A."/>
            <person name="Couve E."/>
            <person name="Moore E.R.B."/>
            <person name="Gomila M."/>
            <person name="Camara B."/>
        </authorList>
    </citation>
    <scope>NUCLEOTIDE SEQUENCE [LARGE SCALE GENOMIC DNA]</scope>
    <source>
        <strain evidence="5 6">CCUG 69366</strain>
    </source>
</reference>
<evidence type="ECO:0000259" key="4">
    <source>
        <dbReference type="PROSITE" id="PS50949"/>
    </source>
</evidence>
<dbReference type="SUPFAM" id="SSF48008">
    <property type="entry name" value="GntR ligand-binding domain-like"/>
    <property type="match status" value="1"/>
</dbReference>
<evidence type="ECO:0000256" key="1">
    <source>
        <dbReference type="ARBA" id="ARBA00023015"/>
    </source>
</evidence>
<dbReference type="InterPro" id="IPR036390">
    <property type="entry name" value="WH_DNA-bd_sf"/>
</dbReference>
<dbReference type="InterPro" id="IPR036388">
    <property type="entry name" value="WH-like_DNA-bd_sf"/>
</dbReference>
<dbReference type="Gene3D" id="1.20.120.530">
    <property type="entry name" value="GntR ligand-binding domain-like"/>
    <property type="match status" value="1"/>
</dbReference>
<dbReference type="GO" id="GO:0003700">
    <property type="term" value="F:DNA-binding transcription factor activity"/>
    <property type="evidence" value="ECO:0007669"/>
    <property type="project" value="InterPro"/>
</dbReference>
<dbReference type="Gene3D" id="1.10.10.10">
    <property type="entry name" value="Winged helix-like DNA-binding domain superfamily/Winged helix DNA-binding domain"/>
    <property type="match status" value="1"/>
</dbReference>
<proteinExistence type="predicted"/>
<dbReference type="InterPro" id="IPR000524">
    <property type="entry name" value="Tscrpt_reg_HTH_GntR"/>
</dbReference>
<dbReference type="Pfam" id="PF00392">
    <property type="entry name" value="GntR"/>
    <property type="match status" value="1"/>
</dbReference>
<accession>A0A3M8K9N3</accession>
<protein>
    <submittedName>
        <fullName evidence="5">GntR family transcriptional regulator</fullName>
    </submittedName>
</protein>
<gene>
    <name evidence="5" type="ORF">C5L39_00255</name>
</gene>
<dbReference type="AlphaFoldDB" id="A0A3M8K9N3"/>
<keyword evidence="2" id="KW-0238">DNA-binding</keyword>
<evidence type="ECO:0000313" key="5">
    <source>
        <dbReference type="EMBL" id="RNE49846.1"/>
    </source>
</evidence>
<dbReference type="PROSITE" id="PS50949">
    <property type="entry name" value="HTH_GNTR"/>
    <property type="match status" value="1"/>
</dbReference>
<dbReference type="GO" id="GO:0003677">
    <property type="term" value="F:DNA binding"/>
    <property type="evidence" value="ECO:0007669"/>
    <property type="project" value="UniProtKB-KW"/>
</dbReference>
<feature type="domain" description="HTH gntR-type" evidence="4">
    <location>
        <begin position="9"/>
        <end position="76"/>
    </location>
</feature>
<dbReference type="InterPro" id="IPR011711">
    <property type="entry name" value="GntR_C"/>
</dbReference>
<keyword evidence="3" id="KW-0804">Transcription</keyword>
<dbReference type="Proteomes" id="UP000266975">
    <property type="component" value="Unassembled WGS sequence"/>
</dbReference>
<dbReference type="SMART" id="SM00345">
    <property type="entry name" value="HTH_GNTR"/>
    <property type="match status" value="1"/>
</dbReference>
<evidence type="ECO:0000313" key="6">
    <source>
        <dbReference type="Proteomes" id="UP000266975"/>
    </source>
</evidence>
<dbReference type="Pfam" id="PF07729">
    <property type="entry name" value="FCD"/>
    <property type="match status" value="1"/>
</dbReference>
<dbReference type="EMBL" id="PTJO01000001">
    <property type="protein sequence ID" value="RNE49846.1"/>
    <property type="molecule type" value="Genomic_DNA"/>
</dbReference>
<evidence type="ECO:0000256" key="2">
    <source>
        <dbReference type="ARBA" id="ARBA00023125"/>
    </source>
</evidence>
<dbReference type="SMART" id="SM00895">
    <property type="entry name" value="FCD"/>
    <property type="match status" value="1"/>
</dbReference>
<keyword evidence="6" id="KW-1185">Reference proteome</keyword>
<dbReference type="RefSeq" id="WP_123046891.1">
    <property type="nucleotide sequence ID" value="NZ_PTJO01000001.1"/>
</dbReference>
<dbReference type="PANTHER" id="PTHR43537:SF45">
    <property type="entry name" value="GNTR FAMILY REGULATORY PROTEIN"/>
    <property type="match status" value="1"/>
</dbReference>
<sequence>MSTQRRSGAPAVKTVAADLRSRLLLGHLEPGTPLGEVDVAERYAVSRPTAKAAIESLVASRLLTRQAHRTARVTTLTPDSVHDIYRTRSLIETDAVRRLAELQFAPEAAFTANAEINKLLSTSSHSSIIDPDMRLHTSLVDAINSERISLMYRLLADEIRLCMTQVQGATLLTTEHITHEHELILGHIVAGRADEAAETVRIHLSRAGQRLAGKLQT</sequence>
<evidence type="ECO:0000256" key="3">
    <source>
        <dbReference type="ARBA" id="ARBA00023163"/>
    </source>
</evidence>
<dbReference type="PANTHER" id="PTHR43537">
    <property type="entry name" value="TRANSCRIPTIONAL REGULATOR, GNTR FAMILY"/>
    <property type="match status" value="1"/>
</dbReference>
<comment type="caution">
    <text evidence="5">The sequence shown here is derived from an EMBL/GenBank/DDBJ whole genome shotgun (WGS) entry which is preliminary data.</text>
</comment>
<dbReference type="OrthoDB" id="3210131at2"/>
<dbReference type="InterPro" id="IPR008920">
    <property type="entry name" value="TF_FadR/GntR_C"/>
</dbReference>
<dbReference type="SUPFAM" id="SSF46785">
    <property type="entry name" value="Winged helix' DNA-binding domain"/>
    <property type="match status" value="1"/>
</dbReference>
<name>A0A3M8K9N3_9CORY</name>
<organism evidence="5 6">
    <name type="scientific">Corynebacterium alimapuense</name>
    <dbReference type="NCBI Taxonomy" id="1576874"/>
    <lineage>
        <taxon>Bacteria</taxon>
        <taxon>Bacillati</taxon>
        <taxon>Actinomycetota</taxon>
        <taxon>Actinomycetes</taxon>
        <taxon>Mycobacteriales</taxon>
        <taxon>Corynebacteriaceae</taxon>
        <taxon>Corynebacterium</taxon>
    </lineage>
</organism>